<keyword evidence="4" id="KW-1185">Reference proteome</keyword>
<gene>
    <name evidence="3" type="ORF">DFL_003064</name>
</gene>
<organism evidence="3 4">
    <name type="scientific">Arthrobotrys flagrans</name>
    <name type="common">Nematode-trapping fungus</name>
    <name type="synonym">Trichothecium flagrans</name>
    <dbReference type="NCBI Taxonomy" id="97331"/>
    <lineage>
        <taxon>Eukaryota</taxon>
        <taxon>Fungi</taxon>
        <taxon>Dikarya</taxon>
        <taxon>Ascomycota</taxon>
        <taxon>Pezizomycotina</taxon>
        <taxon>Orbiliomycetes</taxon>
        <taxon>Orbiliales</taxon>
        <taxon>Orbiliaceae</taxon>
        <taxon>Arthrobotrys</taxon>
    </lineage>
</organism>
<feature type="chain" id="PRO_5019115153" evidence="2">
    <location>
        <begin position="18"/>
        <end position="737"/>
    </location>
</feature>
<evidence type="ECO:0000313" key="3">
    <source>
        <dbReference type="EMBL" id="RVD88900.1"/>
    </source>
</evidence>
<dbReference type="VEuPathDB" id="FungiDB:DFL_003064"/>
<sequence>MLILLFFLAPPFPPVHAPTHQHLPPRNFTKTPHIPSNNPIDKLKCCRHSKAPPKVPSRAPPIPIPILIPAPTPKGYCLIGGIVMPPYSCSDPSYGPESKAPGYIVEELVFQSSGSAGEGHTPVVHLPENVPPPILLSETGYPMGIAGPDGSPAWAKPTASHRPPKHEHGHEHGRHKNVHRPNHHNHPPAGFQPGPEYLIPMGTPVPNPYSPVFIFLPRIIPCRPVGNPVHIVDYDDLDTIQGDKLSHQGSRTVFEDLNSEYARMKLRAEQDERARIEEIERNQALRNAHQKEYEKKAWLNAMGVKEAQRYVDASSSAHHAAAYDEERVLNIHVRQPCDKCQEPVTIETVHQRFSSHDSTQGIRINLDSPAQKPNEEFLCEECKIAKAEEKKNSDLVRKLVRQVVTEANTIEKAKYNQSSLSITSPRSRGTIHDEYSEPIDPRVALKESLLHHGRKKPTRFENMPEDTDPSNSNLRARHSKHHFHGRTELNMSNVYQDESDSKYPSPKEARVTQSKSRTRLSDRLSRSVLAALDKEHFVNNDNIHIISSKDTEDDGEEEVIVIRRSRRHNDKVKNNGSRSHSTLVKSATEIPKEALEAITRPLANQLGLFPPKADSFYESANLRKNAKGKYQESKSDSDTYGYSAFLRKHQRSTTQTHQRYTYNRINHTGRGTHGHTTTHHEHHRHHRRERIVDDDDENHPNYQRRRHTNPDDDPRGSSNNAAGGFFSGWGLFRKATF</sequence>
<name>A0A437ADM3_ARTFL</name>
<evidence type="ECO:0000256" key="1">
    <source>
        <dbReference type="SAM" id="MobiDB-lite"/>
    </source>
</evidence>
<proteinExistence type="predicted"/>
<dbReference type="Proteomes" id="UP000283090">
    <property type="component" value="Unassembled WGS sequence"/>
</dbReference>
<feature type="compositionally biased region" description="Basic and acidic residues" evidence="1">
    <location>
        <begin position="430"/>
        <end position="439"/>
    </location>
</feature>
<dbReference type="EMBL" id="SAEB01000003">
    <property type="protein sequence ID" value="RVD88900.1"/>
    <property type="molecule type" value="Genomic_DNA"/>
</dbReference>
<dbReference type="OrthoDB" id="5370466at2759"/>
<feature type="compositionally biased region" description="Basic residues" evidence="1">
    <location>
        <begin position="162"/>
        <end position="186"/>
    </location>
</feature>
<feature type="compositionally biased region" description="Basic residues" evidence="1">
    <location>
        <begin position="670"/>
        <end position="689"/>
    </location>
</feature>
<feature type="compositionally biased region" description="Basic residues" evidence="1">
    <location>
        <begin position="475"/>
        <end position="484"/>
    </location>
</feature>
<dbReference type="GeneID" id="93585375"/>
<evidence type="ECO:0000256" key="2">
    <source>
        <dbReference type="SAM" id="SignalP"/>
    </source>
</evidence>
<feature type="compositionally biased region" description="Polar residues" evidence="1">
    <location>
        <begin position="652"/>
        <end position="666"/>
    </location>
</feature>
<feature type="region of interest" description="Disordered" evidence="1">
    <location>
        <begin position="648"/>
        <end position="725"/>
    </location>
</feature>
<accession>A0A437ADM3</accession>
<feature type="region of interest" description="Disordered" evidence="1">
    <location>
        <begin position="415"/>
        <end position="439"/>
    </location>
</feature>
<feature type="signal peptide" evidence="2">
    <location>
        <begin position="1"/>
        <end position="17"/>
    </location>
</feature>
<dbReference type="AlphaFoldDB" id="A0A437ADM3"/>
<feature type="region of interest" description="Disordered" evidence="1">
    <location>
        <begin position="453"/>
        <end position="522"/>
    </location>
</feature>
<feature type="region of interest" description="Disordered" evidence="1">
    <location>
        <begin position="151"/>
        <end position="195"/>
    </location>
</feature>
<protein>
    <submittedName>
        <fullName evidence="3">Uncharacterized protein</fullName>
    </submittedName>
</protein>
<dbReference type="RefSeq" id="XP_067494444.1">
    <property type="nucleotide sequence ID" value="XM_067631948.1"/>
</dbReference>
<reference evidence="3 4" key="1">
    <citation type="submission" date="2019-01" db="EMBL/GenBank/DDBJ databases">
        <title>Intercellular communication is required for trap formation in the nematode-trapping fungus Duddingtonia flagrans.</title>
        <authorList>
            <person name="Youssar L."/>
            <person name="Wernet V."/>
            <person name="Hensel N."/>
            <person name="Hildebrandt H.-G."/>
            <person name="Fischer R."/>
        </authorList>
    </citation>
    <scope>NUCLEOTIDE SEQUENCE [LARGE SCALE GENOMIC DNA]</scope>
    <source>
        <strain evidence="3 4">CBS H-5679</strain>
    </source>
</reference>
<comment type="caution">
    <text evidence="3">The sequence shown here is derived from an EMBL/GenBank/DDBJ whole genome shotgun (WGS) entry which is preliminary data.</text>
</comment>
<feature type="compositionally biased region" description="Basic and acidic residues" evidence="1">
    <location>
        <begin position="499"/>
        <end position="510"/>
    </location>
</feature>
<keyword evidence="2" id="KW-0732">Signal</keyword>
<evidence type="ECO:0000313" key="4">
    <source>
        <dbReference type="Proteomes" id="UP000283090"/>
    </source>
</evidence>
<feature type="compositionally biased region" description="Polar residues" evidence="1">
    <location>
        <begin position="415"/>
        <end position="427"/>
    </location>
</feature>